<accession>A0A8D8C278</accession>
<evidence type="ECO:0000256" key="1">
    <source>
        <dbReference type="SAM" id="MobiDB-lite"/>
    </source>
</evidence>
<name>A0A8D8C278_CULPI</name>
<proteinExistence type="predicted"/>
<protein>
    <submittedName>
        <fullName evidence="2">(northern house mosquito) hypothetical protein</fullName>
    </submittedName>
</protein>
<dbReference type="AlphaFoldDB" id="A0A8D8C278"/>
<reference evidence="2" key="1">
    <citation type="submission" date="2021-05" db="EMBL/GenBank/DDBJ databases">
        <authorList>
            <person name="Alioto T."/>
            <person name="Alioto T."/>
            <person name="Gomez Garrido J."/>
        </authorList>
    </citation>
    <scope>NUCLEOTIDE SEQUENCE</scope>
</reference>
<sequence length="152" mass="16506">MRDLWAVFGGAARQGPARYAAEGAGDTFWVVERAEDDQGGSLEGGRHLLAGSVWQLEQSADPGDVRGTAVEDERRQAQWTKDSHHRVQVFTASIPRCHDRFAVGGGPDVRVHPRASGADLERSDTNERVGRRARHGGQFLHAAEAQLQSAVA</sequence>
<evidence type="ECO:0000313" key="2">
    <source>
        <dbReference type="EMBL" id="CAG6485567.1"/>
    </source>
</evidence>
<organism evidence="2">
    <name type="scientific">Culex pipiens</name>
    <name type="common">House mosquito</name>
    <dbReference type="NCBI Taxonomy" id="7175"/>
    <lineage>
        <taxon>Eukaryota</taxon>
        <taxon>Metazoa</taxon>
        <taxon>Ecdysozoa</taxon>
        <taxon>Arthropoda</taxon>
        <taxon>Hexapoda</taxon>
        <taxon>Insecta</taxon>
        <taxon>Pterygota</taxon>
        <taxon>Neoptera</taxon>
        <taxon>Endopterygota</taxon>
        <taxon>Diptera</taxon>
        <taxon>Nematocera</taxon>
        <taxon>Culicoidea</taxon>
        <taxon>Culicidae</taxon>
        <taxon>Culicinae</taxon>
        <taxon>Culicini</taxon>
        <taxon>Culex</taxon>
        <taxon>Culex</taxon>
    </lineage>
</organism>
<feature type="region of interest" description="Disordered" evidence="1">
    <location>
        <begin position="104"/>
        <end position="134"/>
    </location>
</feature>
<feature type="compositionally biased region" description="Basic and acidic residues" evidence="1">
    <location>
        <begin position="119"/>
        <end position="130"/>
    </location>
</feature>
<dbReference type="EMBL" id="HBUE01101535">
    <property type="protein sequence ID" value="CAG6485567.1"/>
    <property type="molecule type" value="Transcribed_RNA"/>
</dbReference>